<keyword evidence="4" id="KW-1185">Reference proteome</keyword>
<dbReference type="Proteomes" id="UP000249363">
    <property type="component" value="Unassembled WGS sequence"/>
</dbReference>
<gene>
    <name evidence="3" type="ORF">BHQ10_001941</name>
</gene>
<dbReference type="Gene3D" id="3.20.20.100">
    <property type="entry name" value="NADP-dependent oxidoreductase domain"/>
    <property type="match status" value="1"/>
</dbReference>
<feature type="domain" description="NADP-dependent oxidoreductase" evidence="2">
    <location>
        <begin position="28"/>
        <end position="218"/>
    </location>
</feature>
<comment type="caution">
    <text evidence="3">The sequence shown here is derived from an EMBL/GenBank/DDBJ whole genome shotgun (WGS) entry which is preliminary data.</text>
</comment>
<dbReference type="FunFam" id="3.20.20.100:FF:000045">
    <property type="entry name" value="Aldo-keto reductase (AKR), putative"/>
    <property type="match status" value="1"/>
</dbReference>
<dbReference type="InterPro" id="IPR020471">
    <property type="entry name" value="AKR"/>
</dbReference>
<reference evidence="3 4" key="1">
    <citation type="journal article" date="2017" name="Biotechnol. Biofuels">
        <title>Differential beta-glucosidase expression as a function of carbon source availability in Talaromyces amestolkiae: a genomic and proteomic approach.</title>
        <authorList>
            <person name="de Eugenio L.I."/>
            <person name="Mendez-Liter J.A."/>
            <person name="Nieto-Dominguez M."/>
            <person name="Alonso L."/>
            <person name="Gil-Munoz J."/>
            <person name="Barriuso J."/>
            <person name="Prieto A."/>
            <person name="Martinez M.J."/>
        </authorList>
    </citation>
    <scope>NUCLEOTIDE SEQUENCE [LARGE SCALE GENOMIC DNA]</scope>
    <source>
        <strain evidence="3 4">CIB</strain>
    </source>
</reference>
<dbReference type="InterPro" id="IPR023210">
    <property type="entry name" value="NADP_OxRdtase_dom"/>
</dbReference>
<evidence type="ECO:0000259" key="2">
    <source>
        <dbReference type="Pfam" id="PF00248"/>
    </source>
</evidence>
<organism evidence="3 4">
    <name type="scientific">Talaromyces amestolkiae</name>
    <dbReference type="NCBI Taxonomy" id="1196081"/>
    <lineage>
        <taxon>Eukaryota</taxon>
        <taxon>Fungi</taxon>
        <taxon>Dikarya</taxon>
        <taxon>Ascomycota</taxon>
        <taxon>Pezizomycotina</taxon>
        <taxon>Eurotiomycetes</taxon>
        <taxon>Eurotiomycetidae</taxon>
        <taxon>Eurotiales</taxon>
        <taxon>Trichocomaceae</taxon>
        <taxon>Talaromyces</taxon>
        <taxon>Talaromyces sect. Talaromyces</taxon>
    </lineage>
</organism>
<keyword evidence="1" id="KW-0560">Oxidoreductase</keyword>
<dbReference type="OrthoDB" id="5357513at2759"/>
<dbReference type="STRING" id="1196081.A0A364KQV4"/>
<evidence type="ECO:0000256" key="1">
    <source>
        <dbReference type="ARBA" id="ARBA00023002"/>
    </source>
</evidence>
<evidence type="ECO:0000313" key="4">
    <source>
        <dbReference type="Proteomes" id="UP000249363"/>
    </source>
</evidence>
<dbReference type="CDD" id="cd19071">
    <property type="entry name" value="AKR_AKR1-5-like"/>
    <property type="match status" value="1"/>
</dbReference>
<accession>A0A364KQV4</accession>
<protein>
    <recommendedName>
        <fullName evidence="2">NADP-dependent oxidoreductase domain-containing protein</fullName>
    </recommendedName>
</protein>
<proteinExistence type="predicted"/>
<sequence>MPTAYLLLRSNGRTPPTQMPTLIYGTAWKKNRSAELVYTALKAGFRAVDTAAQPKHYREDLVGEGIRKAIAEGIVKREEIYIQTKYTPISGQNPHDMPYDASLSISEQVKASIHSSLHNLGLAQDEANTANGTYIDTLVLHSPLRAIEQTIEAWIAAESFVPDVIHNLGISNCPLPILKALCSSPEIKIKPAVVQNRFYPDEDYDVKLRSFARENDIMYQSFWTLTANPELIESEQVQQLSENVGISVAAALYALVMSLGKVSVLDGTKSEVHMKEDLELFSKIEEFSGEHQQEWQGLVKGFKQLIGEPA</sequence>
<dbReference type="RefSeq" id="XP_040730446.1">
    <property type="nucleotide sequence ID" value="XM_040874032.1"/>
</dbReference>
<dbReference type="PANTHER" id="PTHR11732">
    <property type="entry name" value="ALDO/KETO REDUCTASE"/>
    <property type="match status" value="1"/>
</dbReference>
<dbReference type="SUPFAM" id="SSF51430">
    <property type="entry name" value="NAD(P)-linked oxidoreductase"/>
    <property type="match status" value="1"/>
</dbReference>
<dbReference type="GO" id="GO:0016491">
    <property type="term" value="F:oxidoreductase activity"/>
    <property type="evidence" value="ECO:0007669"/>
    <property type="project" value="UniProtKB-KW"/>
</dbReference>
<dbReference type="EMBL" id="MIKG01000002">
    <property type="protein sequence ID" value="RAO65929.1"/>
    <property type="molecule type" value="Genomic_DNA"/>
</dbReference>
<evidence type="ECO:0000313" key="3">
    <source>
        <dbReference type="EMBL" id="RAO65929.1"/>
    </source>
</evidence>
<dbReference type="Pfam" id="PF00248">
    <property type="entry name" value="Aldo_ket_red"/>
    <property type="match status" value="1"/>
</dbReference>
<dbReference type="GeneID" id="63791158"/>
<dbReference type="AlphaFoldDB" id="A0A364KQV4"/>
<dbReference type="InterPro" id="IPR036812">
    <property type="entry name" value="NAD(P)_OxRdtase_dom_sf"/>
</dbReference>
<name>A0A364KQV4_TALAM</name>